<comment type="caution">
    <text evidence="3">The sequence shown here is derived from an EMBL/GenBank/DDBJ whole genome shotgun (WGS) entry which is preliminary data.</text>
</comment>
<feature type="compositionally biased region" description="Low complexity" evidence="1">
    <location>
        <begin position="290"/>
        <end position="303"/>
    </location>
</feature>
<dbReference type="RefSeq" id="XP_051361653.1">
    <property type="nucleotide sequence ID" value="XM_051507160.1"/>
</dbReference>
<feature type="region of interest" description="Disordered" evidence="1">
    <location>
        <begin position="34"/>
        <end position="175"/>
    </location>
</feature>
<dbReference type="Gene3D" id="1.10.1000.11">
    <property type="entry name" value="Arf Nucleotide-binding Site Opener,domain 2"/>
    <property type="match status" value="1"/>
</dbReference>
<evidence type="ECO:0000313" key="4">
    <source>
        <dbReference type="Proteomes" id="UP001055219"/>
    </source>
</evidence>
<feature type="region of interest" description="Disordered" evidence="1">
    <location>
        <begin position="1274"/>
        <end position="1304"/>
    </location>
</feature>
<feature type="region of interest" description="Disordered" evidence="1">
    <location>
        <begin position="1157"/>
        <end position="1190"/>
    </location>
</feature>
<dbReference type="SUPFAM" id="SSF50729">
    <property type="entry name" value="PH domain-like"/>
    <property type="match status" value="1"/>
</dbReference>
<gene>
    <name evidence="3" type="ORF">J7T54_001105</name>
</gene>
<dbReference type="PROSITE" id="PS50190">
    <property type="entry name" value="SEC7"/>
    <property type="match status" value="1"/>
</dbReference>
<feature type="compositionally biased region" description="Basic and acidic residues" evidence="1">
    <location>
        <begin position="220"/>
        <end position="232"/>
    </location>
</feature>
<feature type="region of interest" description="Disordered" evidence="1">
    <location>
        <begin position="1123"/>
        <end position="1142"/>
    </location>
</feature>
<reference evidence="3" key="2">
    <citation type="submission" date="2022-07" db="EMBL/GenBank/DDBJ databases">
        <authorList>
            <person name="Goncalves M.F.M."/>
            <person name="Hilario S."/>
            <person name="Van De Peer Y."/>
            <person name="Esteves A.C."/>
            <person name="Alves A."/>
        </authorList>
    </citation>
    <scope>NUCLEOTIDE SEQUENCE</scope>
    <source>
        <strain evidence="3">MUM 19.33</strain>
    </source>
</reference>
<dbReference type="GO" id="GO:0032012">
    <property type="term" value="P:regulation of ARF protein signal transduction"/>
    <property type="evidence" value="ECO:0007669"/>
    <property type="project" value="InterPro"/>
</dbReference>
<dbReference type="Pfam" id="PF15410">
    <property type="entry name" value="PH_9"/>
    <property type="match status" value="1"/>
</dbReference>
<proteinExistence type="predicted"/>
<feature type="compositionally biased region" description="Low complexity" evidence="1">
    <location>
        <begin position="386"/>
        <end position="401"/>
    </location>
</feature>
<feature type="compositionally biased region" description="Low complexity" evidence="1">
    <location>
        <begin position="523"/>
        <end position="534"/>
    </location>
</feature>
<dbReference type="Pfam" id="PF01369">
    <property type="entry name" value="Sec7"/>
    <property type="match status" value="1"/>
</dbReference>
<feature type="region of interest" description="Disordered" evidence="1">
    <location>
        <begin position="209"/>
        <end position="539"/>
    </location>
</feature>
<feature type="compositionally biased region" description="Polar residues" evidence="1">
    <location>
        <begin position="101"/>
        <end position="119"/>
    </location>
</feature>
<dbReference type="PANTHER" id="PTHR10663">
    <property type="entry name" value="GUANYL-NUCLEOTIDE EXCHANGE FACTOR"/>
    <property type="match status" value="1"/>
</dbReference>
<feature type="region of interest" description="Disordered" evidence="1">
    <location>
        <begin position="819"/>
        <end position="875"/>
    </location>
</feature>
<accession>A0A9Q0BCG3</accession>
<dbReference type="PANTHER" id="PTHR10663:SF373">
    <property type="entry name" value="PH AND SEC7 DOMAIN-CONTAINING PROTEIN C11E3.11C"/>
    <property type="match status" value="1"/>
</dbReference>
<dbReference type="GeneID" id="75827624"/>
<dbReference type="InterPro" id="IPR011993">
    <property type="entry name" value="PH-like_dom_sf"/>
</dbReference>
<feature type="compositionally biased region" description="Polar residues" evidence="1">
    <location>
        <begin position="714"/>
        <end position="726"/>
    </location>
</feature>
<evidence type="ECO:0000259" key="2">
    <source>
        <dbReference type="PROSITE" id="PS50190"/>
    </source>
</evidence>
<feature type="compositionally biased region" description="Basic and acidic residues" evidence="1">
    <location>
        <begin position="420"/>
        <end position="433"/>
    </location>
</feature>
<dbReference type="Proteomes" id="UP001055219">
    <property type="component" value="Unassembled WGS sequence"/>
</dbReference>
<feature type="compositionally biased region" description="Polar residues" evidence="1">
    <location>
        <begin position="34"/>
        <end position="45"/>
    </location>
</feature>
<feature type="domain" description="SEC7" evidence="2">
    <location>
        <begin position="516"/>
        <end position="688"/>
    </location>
</feature>
<protein>
    <submittedName>
        <fullName evidence="3">PH and SEC7 domain-containing protein-like protein</fullName>
    </submittedName>
</protein>
<keyword evidence="4" id="KW-1185">Reference proteome</keyword>
<evidence type="ECO:0000313" key="3">
    <source>
        <dbReference type="EMBL" id="KAI6780797.1"/>
    </source>
</evidence>
<sequence>MASRVRDSHDLSLSPRNVTRDSLVTNMLMSLDQFSSTQTSSSNAHPNAHDAPQYEEDDDSPRFFDIPRYRSNNNITAQANSWQQGHGPSYSSDMDADDASRPSNQISRGRRSNSSTTHSEAYARLNSGRPPPSRSNHARGGRGSKSSSVTSLEQAQASSAKLRHPPNRSASFDNSLPQSKLQVYPQLENVPQSPFRSDFINNFLAEDFDAAPTPTIPGGPRREPSSLDDRPRNRSTSRSVKSSSGRGKAQTREPAPPMPSKAAAIMDLDTAPAPNVGYGKSKSKETSVNSSAQSPSAPTAAAAPKEKPGFFKRVFGGGFGGGSSSSDPVQQPTTGSTPPSRDRDIPSSHSNHPPLQKKSSSFFRRRKKSVADETAPASDVPPVPPIAAANLNLQNAAPSPAGSLRQAMDPYLHEAPGTPAEKKTHPEYQREFSPDYEPSPNARIRKVPSLELDTPSKTPTRDNSFLDLDGVSDNEVLTPKLKKSRDDTIRPRKKKSSRRLPIQNIQTENSSSLSLPKEGTKGSASPRSPASIAPDVKIDGPMGELDEPIFVIGEPTEDDRQKAQQIYDGNEDFISQEKAAAWMGEEGPIRQRTLQAYMELYDFVDKSIVWSLRQVCLRLVFRAETQQMDRILVAFSKRWCHCNPNHGFKATDVIHTVCYSIMLLNTDLHMADIEQNMTRSQFVKNTMGTITQAVLEAAPDAFDRRPSILADKNSMLSPDESSTPTPTEERKSFRNSFRPPPRIDSQSVMEGVEDCGPLVKSPHHGSQKSWEELVELVLKGIYSSIRDEKLPLFGADPVKPMVAPPAQLSVMGMLKRTPSVLSKAPSEGNLSGRGRVAESRGNASRWTSKSRSRPGLGRNGFNSSRTSFEDGSSMWSPNLSSATWSRQSLGRTQASASQDSFGSAMPRGDYQQSIGFANALSQAIIRDEEAYGDGSPSVLSADLSATHLLEDESLELMGPPWMKEGLVIHKHHLDGVDKKARERNWSEVFVVIQKGQMSLFSFTATKSQRQKSRSRVAGPVGGGNWQDNATAVGSFSLRQTLASTLPPPGYSRTRPHVWALSLPTGAVHLFQVGTPELIKEFVTTANYWSARQSTHPLVGGISNIEYGWSGAIVNNALVSAINEPRPPRPGSSAAHGRKSSVSSFRSASIDQATAAFTHATGRGKLPGDRIHISDWTPPSQSLRPSNSGEADQLATLQAYVKSIEDDLQAHNQLRSPMLLAFTPRGHNAIKAMANWERKSAYLLREIVKFRTYVDCLQQADTRKQEVYAERDLAHRAARGELSDGDMDVSGGEEEDEAADDTLRP</sequence>
<reference evidence="3" key="1">
    <citation type="journal article" date="2021" name="J Fungi (Basel)">
        <title>Genomic and Metabolomic Analyses of the Marine Fungus Emericellopsis cladophorae: Insights into Saltwater Adaptability Mechanisms and Its Biosynthetic Potential.</title>
        <authorList>
            <person name="Goncalves M.F.M."/>
            <person name="Hilario S."/>
            <person name="Van de Peer Y."/>
            <person name="Esteves A.C."/>
            <person name="Alves A."/>
        </authorList>
    </citation>
    <scope>NUCLEOTIDE SEQUENCE</scope>
    <source>
        <strain evidence="3">MUM 19.33</strain>
    </source>
</reference>
<dbReference type="InterPro" id="IPR000904">
    <property type="entry name" value="Sec7_dom"/>
</dbReference>
<dbReference type="InterPro" id="IPR035999">
    <property type="entry name" value="Sec7_dom_sf"/>
</dbReference>
<dbReference type="OrthoDB" id="2157641at2759"/>
<feature type="compositionally biased region" description="Polar residues" evidence="1">
    <location>
        <begin position="1176"/>
        <end position="1189"/>
    </location>
</feature>
<dbReference type="InterPro" id="IPR023394">
    <property type="entry name" value="Sec7_C_sf"/>
</dbReference>
<feature type="compositionally biased region" description="Polar residues" evidence="1">
    <location>
        <begin position="860"/>
        <end position="875"/>
    </location>
</feature>
<name>A0A9Q0BCG3_9HYPO</name>
<feature type="region of interest" description="Disordered" evidence="1">
    <location>
        <begin position="709"/>
        <end position="748"/>
    </location>
</feature>
<evidence type="ECO:0000256" key="1">
    <source>
        <dbReference type="SAM" id="MobiDB-lite"/>
    </source>
</evidence>
<dbReference type="Gene3D" id="2.30.29.30">
    <property type="entry name" value="Pleckstrin-homology domain (PH domain)/Phosphotyrosine-binding domain (PTB)"/>
    <property type="match status" value="1"/>
</dbReference>
<dbReference type="EMBL" id="JAGIXG020000028">
    <property type="protein sequence ID" value="KAI6780797.1"/>
    <property type="molecule type" value="Genomic_DNA"/>
</dbReference>
<feature type="compositionally biased region" description="Acidic residues" evidence="1">
    <location>
        <begin position="1282"/>
        <end position="1304"/>
    </location>
</feature>
<feature type="compositionally biased region" description="Polar residues" evidence="1">
    <location>
        <begin position="70"/>
        <end position="86"/>
    </location>
</feature>
<dbReference type="SMART" id="SM00222">
    <property type="entry name" value="Sec7"/>
    <property type="match status" value="1"/>
</dbReference>
<dbReference type="GO" id="GO:0005085">
    <property type="term" value="F:guanyl-nucleotide exchange factor activity"/>
    <property type="evidence" value="ECO:0007669"/>
    <property type="project" value="InterPro"/>
</dbReference>
<dbReference type="InterPro" id="IPR041681">
    <property type="entry name" value="PH_9"/>
</dbReference>
<feature type="compositionally biased region" description="Polar residues" evidence="1">
    <location>
        <begin position="327"/>
        <end position="339"/>
    </location>
</feature>
<feature type="compositionally biased region" description="Polar residues" evidence="1">
    <location>
        <begin position="503"/>
        <end position="514"/>
    </location>
</feature>
<dbReference type="SUPFAM" id="SSF48425">
    <property type="entry name" value="Sec7 domain"/>
    <property type="match status" value="1"/>
</dbReference>
<feature type="compositionally biased region" description="Polar residues" evidence="1">
    <location>
        <begin position="144"/>
        <end position="159"/>
    </location>
</feature>
<feature type="compositionally biased region" description="Low complexity" evidence="1">
    <location>
        <begin position="234"/>
        <end position="246"/>
    </location>
</feature>
<organism evidence="3 4">
    <name type="scientific">Emericellopsis cladophorae</name>
    <dbReference type="NCBI Taxonomy" id="2686198"/>
    <lineage>
        <taxon>Eukaryota</taxon>
        <taxon>Fungi</taxon>
        <taxon>Dikarya</taxon>
        <taxon>Ascomycota</taxon>
        <taxon>Pezizomycotina</taxon>
        <taxon>Sordariomycetes</taxon>
        <taxon>Hypocreomycetidae</taxon>
        <taxon>Hypocreales</taxon>
        <taxon>Bionectriaceae</taxon>
        <taxon>Emericellopsis</taxon>
    </lineage>
</organism>